<dbReference type="InterPro" id="IPR008990">
    <property type="entry name" value="Elect_transpt_acc-like_dom_sf"/>
</dbReference>
<evidence type="ECO:0000313" key="2">
    <source>
        <dbReference type="Proteomes" id="UP000554520"/>
    </source>
</evidence>
<evidence type="ECO:0000313" key="1">
    <source>
        <dbReference type="EMBL" id="MBB3144880.1"/>
    </source>
</evidence>
<dbReference type="EMBL" id="JACHXN010000003">
    <property type="protein sequence ID" value="MBB3144880.1"/>
    <property type="molecule type" value="Genomic_DNA"/>
</dbReference>
<keyword evidence="2" id="KW-1185">Reference proteome</keyword>
<dbReference type="InterPro" id="IPR023408">
    <property type="entry name" value="MscS_beta-dom_sf"/>
</dbReference>
<accession>A0A839U7A6</accession>
<organism evidence="1 2">
    <name type="scientific">Phyllobacterium trifolii</name>
    <dbReference type="NCBI Taxonomy" id="300193"/>
    <lineage>
        <taxon>Bacteria</taxon>
        <taxon>Pseudomonadati</taxon>
        <taxon>Pseudomonadota</taxon>
        <taxon>Alphaproteobacteria</taxon>
        <taxon>Hyphomicrobiales</taxon>
        <taxon>Phyllobacteriaceae</taxon>
        <taxon>Phyllobacterium</taxon>
    </lineage>
</organism>
<dbReference type="GO" id="GO:0009410">
    <property type="term" value="P:response to xenobiotic stimulus"/>
    <property type="evidence" value="ECO:0007669"/>
    <property type="project" value="InterPro"/>
</dbReference>
<dbReference type="GO" id="GO:0004146">
    <property type="term" value="F:dihydrofolate reductase activity"/>
    <property type="evidence" value="ECO:0007669"/>
    <property type="project" value="InterPro"/>
</dbReference>
<reference evidence="1 2" key="1">
    <citation type="submission" date="2020-08" db="EMBL/GenBank/DDBJ databases">
        <title>Genomic Encyclopedia of Type Strains, Phase III (KMG-III): the genomes of soil and plant-associated and newly described type strains.</title>
        <authorList>
            <person name="Whitman W."/>
        </authorList>
    </citation>
    <scope>NUCLEOTIDE SEQUENCE [LARGE SCALE GENOMIC DNA]</scope>
    <source>
        <strain evidence="1 2">CECT 7015</strain>
    </source>
</reference>
<dbReference type="AlphaFoldDB" id="A0A839U7A6"/>
<dbReference type="Gene3D" id="2.30.30.60">
    <property type="match status" value="1"/>
</dbReference>
<gene>
    <name evidence="1" type="ORF">FHS21_001281</name>
</gene>
<name>A0A839U7A6_9HYPH</name>
<dbReference type="InterPro" id="IPR009159">
    <property type="entry name" value="Dhfr_type_II"/>
</dbReference>
<protein>
    <submittedName>
        <fullName evidence="1">Uncharacterized protein</fullName>
    </submittedName>
</protein>
<comment type="caution">
    <text evidence="1">The sequence shown here is derived from an EMBL/GenBank/DDBJ whole genome shotgun (WGS) entry which is preliminary data.</text>
</comment>
<sequence length="115" mass="12423">MSGSNTGLIERLRDLAADMPRTVTSDALNDAANALSTLKPEGEQISGEAAERRFKLGDRVRKIKGSSWQGVVVGFYSTKLTPVGYNVESEREPGSVQLYPEAALEPVDSGDKTHE</sequence>
<proteinExistence type="predicted"/>
<dbReference type="Pfam" id="PF06442">
    <property type="entry name" value="DHFR_2"/>
    <property type="match status" value="1"/>
</dbReference>
<dbReference type="Proteomes" id="UP000554520">
    <property type="component" value="Unassembled WGS sequence"/>
</dbReference>
<dbReference type="SUPFAM" id="SSF50090">
    <property type="entry name" value="Electron transport accessory proteins"/>
    <property type="match status" value="1"/>
</dbReference>